<evidence type="ECO:0000259" key="2">
    <source>
        <dbReference type="Pfam" id="PF12146"/>
    </source>
</evidence>
<dbReference type="SUPFAM" id="SSF53474">
    <property type="entry name" value="alpha/beta-Hydrolases"/>
    <property type="match status" value="1"/>
</dbReference>
<evidence type="ECO:0000313" key="3">
    <source>
        <dbReference type="EMBL" id="RDD64507.1"/>
    </source>
</evidence>
<proteinExistence type="predicted"/>
<dbReference type="OrthoDB" id="5416147at2"/>
<dbReference type="InterPro" id="IPR029058">
    <property type="entry name" value="AB_hydrolase_fold"/>
</dbReference>
<feature type="domain" description="Serine aminopeptidase S33" evidence="2">
    <location>
        <begin position="88"/>
        <end position="292"/>
    </location>
</feature>
<dbReference type="Proteomes" id="UP000253977">
    <property type="component" value="Unassembled WGS sequence"/>
</dbReference>
<feature type="transmembrane region" description="Helical" evidence="1">
    <location>
        <begin position="17"/>
        <end position="36"/>
    </location>
</feature>
<name>A0A369TK46_9RHOB</name>
<dbReference type="Pfam" id="PF12146">
    <property type="entry name" value="Hydrolase_4"/>
    <property type="match status" value="1"/>
</dbReference>
<keyword evidence="1" id="KW-0472">Membrane</keyword>
<gene>
    <name evidence="3" type="ORF">DU478_19800</name>
</gene>
<evidence type="ECO:0000256" key="1">
    <source>
        <dbReference type="SAM" id="Phobius"/>
    </source>
</evidence>
<keyword evidence="1" id="KW-1133">Transmembrane helix</keyword>
<reference evidence="3 4" key="1">
    <citation type="submission" date="2018-07" db="EMBL/GenBank/DDBJ databases">
        <title>Thalassococcus profundi sp. nov., a marine bacterium isolated from deep seawater of Okinawa Trough.</title>
        <authorList>
            <person name="Yu M."/>
        </authorList>
    </citation>
    <scope>NUCLEOTIDE SEQUENCE [LARGE SCALE GENOMIC DNA]</scope>
    <source>
        <strain evidence="3 4">WRAS1</strain>
    </source>
</reference>
<keyword evidence="3" id="KW-0378">Hydrolase</keyword>
<dbReference type="Gene3D" id="3.40.50.1820">
    <property type="entry name" value="alpha/beta hydrolase"/>
    <property type="match status" value="1"/>
</dbReference>
<dbReference type="GO" id="GO:0016787">
    <property type="term" value="F:hydrolase activity"/>
    <property type="evidence" value="ECO:0007669"/>
    <property type="project" value="UniProtKB-KW"/>
</dbReference>
<organism evidence="3 4">
    <name type="scientific">Thalassococcus profundi</name>
    <dbReference type="NCBI Taxonomy" id="2282382"/>
    <lineage>
        <taxon>Bacteria</taxon>
        <taxon>Pseudomonadati</taxon>
        <taxon>Pseudomonadota</taxon>
        <taxon>Alphaproteobacteria</taxon>
        <taxon>Rhodobacterales</taxon>
        <taxon>Roseobacteraceae</taxon>
        <taxon>Thalassococcus</taxon>
    </lineage>
</organism>
<evidence type="ECO:0000313" key="4">
    <source>
        <dbReference type="Proteomes" id="UP000253977"/>
    </source>
</evidence>
<protein>
    <submittedName>
        <fullName evidence="3">Alpha/beta hydrolase</fullName>
    </submittedName>
</protein>
<dbReference type="InterPro" id="IPR022742">
    <property type="entry name" value="Hydrolase_4"/>
</dbReference>
<sequence length="337" mass="35491">MPDADRGGGARGRPVKIALSALVLLAAGLGALWLFGPREPVAVGVVFDESRLDGGIDAYLAAQEAPVPGITPGTEKRVLWAGAPETRTDWAVVYLHGFSATSEEIRPLPDRVAEALGANLMFTRLAGHGRDGAALAEPQVGDWMADVAEALAVGRAIGDRVLIIATSTGATLATIAARDPQMAQGVAGMVFLSPNYRVRNTAAVILTWPAVEWWGPLVAGETRSFAPENDRHARYWTTSYPTRAVFPMGAAVAYAREMDHAAQTVPALFLFSDEDAVVDASATRAVAGAWGAEATVQSVTVGPGDDPSHHVIAGDILSPGLTDPLTQRILDWMETLP</sequence>
<accession>A0A369TK46</accession>
<dbReference type="AlphaFoldDB" id="A0A369TK46"/>
<dbReference type="EMBL" id="QPMK01000021">
    <property type="protein sequence ID" value="RDD64507.1"/>
    <property type="molecule type" value="Genomic_DNA"/>
</dbReference>
<keyword evidence="1" id="KW-0812">Transmembrane</keyword>
<keyword evidence="4" id="KW-1185">Reference proteome</keyword>
<comment type="caution">
    <text evidence="3">The sequence shown here is derived from an EMBL/GenBank/DDBJ whole genome shotgun (WGS) entry which is preliminary data.</text>
</comment>